<dbReference type="OrthoDB" id="9812484at2"/>
<evidence type="ECO:0000313" key="4">
    <source>
        <dbReference type="Proteomes" id="UP000051638"/>
    </source>
</evidence>
<evidence type="ECO:0000259" key="2">
    <source>
        <dbReference type="Pfam" id="PF00440"/>
    </source>
</evidence>
<dbReference type="STRING" id="1423796.FC24_GL000217"/>
<keyword evidence="4" id="KW-1185">Reference proteome</keyword>
<keyword evidence="1" id="KW-0238">DNA-binding</keyword>
<evidence type="ECO:0000313" key="3">
    <source>
        <dbReference type="EMBL" id="KRM94653.1"/>
    </source>
</evidence>
<dbReference type="InterPro" id="IPR001647">
    <property type="entry name" value="HTH_TetR"/>
</dbReference>
<comment type="caution">
    <text evidence="3">The sequence shown here is derived from an EMBL/GenBank/DDBJ whole genome shotgun (WGS) entry which is preliminary data.</text>
</comment>
<dbReference type="Gene3D" id="1.10.357.10">
    <property type="entry name" value="Tetracycline Repressor, domain 2"/>
    <property type="match status" value="1"/>
</dbReference>
<dbReference type="RefSeq" id="WP_057874665.1">
    <property type="nucleotide sequence ID" value="NZ_AYYI01000087.1"/>
</dbReference>
<reference evidence="3 4" key="1">
    <citation type="journal article" date="2015" name="Genome Announc.">
        <title>Expanding the biotechnology potential of lactobacilli through comparative genomics of 213 strains and associated genera.</title>
        <authorList>
            <person name="Sun Z."/>
            <person name="Harris H.M."/>
            <person name="McCann A."/>
            <person name="Guo C."/>
            <person name="Argimon S."/>
            <person name="Zhang W."/>
            <person name="Yang X."/>
            <person name="Jeffery I.B."/>
            <person name="Cooney J.C."/>
            <person name="Kagawa T.F."/>
            <person name="Liu W."/>
            <person name="Song Y."/>
            <person name="Salvetti E."/>
            <person name="Wrobel A."/>
            <person name="Rasinkangas P."/>
            <person name="Parkhill J."/>
            <person name="Rea M.C."/>
            <person name="O'Sullivan O."/>
            <person name="Ritari J."/>
            <person name="Douillard F.P."/>
            <person name="Paul Ross R."/>
            <person name="Yang R."/>
            <person name="Briner A.E."/>
            <person name="Felis G.E."/>
            <person name="de Vos W.M."/>
            <person name="Barrangou R."/>
            <person name="Klaenhammer T.R."/>
            <person name="Caufield P.W."/>
            <person name="Cui Y."/>
            <person name="Zhang H."/>
            <person name="O'Toole P.W."/>
        </authorList>
    </citation>
    <scope>NUCLEOTIDE SEQUENCE [LARGE SCALE GENOMIC DNA]</scope>
    <source>
        <strain evidence="3 4">DSM 20253</strain>
    </source>
</reference>
<accession>A0A0R2CS94</accession>
<dbReference type="EMBL" id="AYYI01000087">
    <property type="protein sequence ID" value="KRM94653.1"/>
    <property type="molecule type" value="Genomic_DNA"/>
</dbReference>
<feature type="domain" description="HTH tetR-type" evidence="2">
    <location>
        <begin position="20"/>
        <end position="54"/>
    </location>
</feature>
<proteinExistence type="predicted"/>
<dbReference type="AlphaFoldDB" id="A0A0R2CS94"/>
<gene>
    <name evidence="3" type="ORF">FC24_GL000217</name>
</gene>
<dbReference type="PATRIC" id="fig|1423796.3.peg.228"/>
<dbReference type="Proteomes" id="UP000051638">
    <property type="component" value="Unassembled WGS sequence"/>
</dbReference>
<dbReference type="SUPFAM" id="SSF46689">
    <property type="entry name" value="Homeodomain-like"/>
    <property type="match status" value="1"/>
</dbReference>
<sequence>MVSKTFLNLTPAKQARIQAALLHEFSHHPLAEAQVSRIVAQAQIARGAFYKYFTDLTDAYRYLYRQAMAAVHADFAKTATTEFTPDIYLKEVRLFVDQANNGPYYQLIKYHLTQNEALLTPPATTLNDKLPSNIWAAALLSHETIKQILCAPHTEKAALKRLASALDALKETRD</sequence>
<evidence type="ECO:0000256" key="1">
    <source>
        <dbReference type="ARBA" id="ARBA00023125"/>
    </source>
</evidence>
<name>A0A0R2CS94_9LACO</name>
<dbReference type="InterPro" id="IPR009057">
    <property type="entry name" value="Homeodomain-like_sf"/>
</dbReference>
<organism evidence="3 4">
    <name type="scientific">Loigolactobacillus rennini DSM 20253</name>
    <dbReference type="NCBI Taxonomy" id="1423796"/>
    <lineage>
        <taxon>Bacteria</taxon>
        <taxon>Bacillati</taxon>
        <taxon>Bacillota</taxon>
        <taxon>Bacilli</taxon>
        <taxon>Lactobacillales</taxon>
        <taxon>Lactobacillaceae</taxon>
        <taxon>Loigolactobacillus</taxon>
    </lineage>
</organism>
<dbReference type="Pfam" id="PF00440">
    <property type="entry name" value="TetR_N"/>
    <property type="match status" value="1"/>
</dbReference>
<dbReference type="GO" id="GO:0003677">
    <property type="term" value="F:DNA binding"/>
    <property type="evidence" value="ECO:0007669"/>
    <property type="project" value="UniProtKB-KW"/>
</dbReference>
<protein>
    <submittedName>
        <fullName evidence="3">Regulatory protein TetR</fullName>
    </submittedName>
</protein>